<evidence type="ECO:0000256" key="2">
    <source>
        <dbReference type="ARBA" id="ARBA00022475"/>
    </source>
</evidence>
<dbReference type="InterPro" id="IPR007895">
    <property type="entry name" value="MASE1"/>
</dbReference>
<dbReference type="SMART" id="SM00331">
    <property type="entry name" value="PP2C_SIG"/>
    <property type="match status" value="1"/>
</dbReference>
<evidence type="ECO:0000256" key="6">
    <source>
        <dbReference type="ARBA" id="ARBA00023136"/>
    </source>
</evidence>
<feature type="transmembrane region" description="Helical" evidence="8">
    <location>
        <begin position="119"/>
        <end position="146"/>
    </location>
</feature>
<gene>
    <name evidence="10" type="ORF">DCF19_17040</name>
</gene>
<evidence type="ECO:0000256" key="3">
    <source>
        <dbReference type="ARBA" id="ARBA00022692"/>
    </source>
</evidence>
<evidence type="ECO:0000256" key="8">
    <source>
        <dbReference type="SAM" id="Phobius"/>
    </source>
</evidence>
<dbReference type="AlphaFoldDB" id="A0A2W4XU58"/>
<dbReference type="InterPro" id="IPR036457">
    <property type="entry name" value="PPM-type-like_dom_sf"/>
</dbReference>
<evidence type="ECO:0000259" key="9">
    <source>
        <dbReference type="SMART" id="SM00331"/>
    </source>
</evidence>
<name>A0A2W4XU58_9CYAN</name>
<keyword evidence="6 8" id="KW-0472">Membrane</keyword>
<comment type="subcellular location">
    <subcellularLocation>
        <location evidence="1">Cell membrane</location>
        <topology evidence="1">Multi-pass membrane protein</topology>
    </subcellularLocation>
</comment>
<dbReference type="GO" id="GO:0016791">
    <property type="term" value="F:phosphatase activity"/>
    <property type="evidence" value="ECO:0007669"/>
    <property type="project" value="TreeGrafter"/>
</dbReference>
<reference evidence="10 11" key="2">
    <citation type="submission" date="2018-06" db="EMBL/GenBank/DDBJ databases">
        <title>Metagenomic assembly of (sub)arctic Cyanobacteria and their associated microbiome from non-axenic cultures.</title>
        <authorList>
            <person name="Baurain D."/>
        </authorList>
    </citation>
    <scope>NUCLEOTIDE SEQUENCE [LARGE SCALE GENOMIC DNA]</scope>
    <source>
        <strain evidence="10">ULC066bin1</strain>
    </source>
</reference>
<dbReference type="Pfam" id="PF05231">
    <property type="entry name" value="MASE1"/>
    <property type="match status" value="1"/>
</dbReference>
<evidence type="ECO:0000256" key="5">
    <source>
        <dbReference type="ARBA" id="ARBA00022989"/>
    </source>
</evidence>
<feature type="coiled-coil region" evidence="7">
    <location>
        <begin position="315"/>
        <end position="353"/>
    </location>
</feature>
<comment type="caution">
    <text evidence="10">The sequence shown here is derived from an EMBL/GenBank/DDBJ whole genome shotgun (WGS) entry which is preliminary data.</text>
</comment>
<keyword evidence="5 8" id="KW-1133">Transmembrane helix</keyword>
<organism evidence="10 11">
    <name type="scientific">Pseudanabaena frigida</name>
    <dbReference type="NCBI Taxonomy" id="945775"/>
    <lineage>
        <taxon>Bacteria</taxon>
        <taxon>Bacillati</taxon>
        <taxon>Cyanobacteriota</taxon>
        <taxon>Cyanophyceae</taxon>
        <taxon>Pseudanabaenales</taxon>
        <taxon>Pseudanabaenaceae</taxon>
        <taxon>Pseudanabaena</taxon>
    </lineage>
</organism>
<feature type="transmembrane region" description="Helical" evidence="8">
    <location>
        <begin position="199"/>
        <end position="220"/>
    </location>
</feature>
<dbReference type="SUPFAM" id="SSF81606">
    <property type="entry name" value="PP2C-like"/>
    <property type="match status" value="1"/>
</dbReference>
<dbReference type="EMBL" id="QBML01000025">
    <property type="protein sequence ID" value="PZO38175.1"/>
    <property type="molecule type" value="Genomic_DNA"/>
</dbReference>
<feature type="domain" description="PPM-type phosphatase" evidence="9">
    <location>
        <begin position="385"/>
        <end position="605"/>
    </location>
</feature>
<proteinExistence type="predicted"/>
<reference evidence="10 11" key="1">
    <citation type="submission" date="2018-04" db="EMBL/GenBank/DDBJ databases">
        <authorList>
            <person name="Go L.Y."/>
            <person name="Mitchell J.A."/>
        </authorList>
    </citation>
    <scope>NUCLEOTIDE SEQUENCE [LARGE SCALE GENOMIC DNA]</scope>
    <source>
        <strain evidence="10">ULC066bin1</strain>
    </source>
</reference>
<dbReference type="PANTHER" id="PTHR43156:SF2">
    <property type="entry name" value="STAGE II SPORULATION PROTEIN E"/>
    <property type="match status" value="1"/>
</dbReference>
<evidence type="ECO:0000256" key="7">
    <source>
        <dbReference type="SAM" id="Coils"/>
    </source>
</evidence>
<feature type="transmembrane region" description="Helical" evidence="8">
    <location>
        <begin position="12"/>
        <end position="33"/>
    </location>
</feature>
<sequence length="607" mass="68134">MNSNKIFNRINISWWIDNAILAAVYFIICALVLKLPQSVLGAPLFPSAGIAVGALLARGRSRFWGVFLGAALNSLLIVKAPIFFAIIAGAIPAIGALVSTTLILFFNHKNYFLGYVKHFVLFTLAITFGGTLIQALLGTLNVLWAGLIPSSIYFNVVWSWWVGDAVGVLVFAPLTLVWWNKQSRIKFNNKLNHKFNSKFNYTELLFVSIGLVFVNYFVLIESKPIEYLLLPPLLWSAFRLGEKITTLFVTSITMVAAISTAYKIGVFYKVSEDNNSLLLLQLFMGVISITTITVLSLVAENNRAAEELQEQVILKSQLYDRLDLVNKNLENIIDERTSELVAANREISFLNQQLTVENFRMSSELAVTRKLQEMILPRTKELNSIKELDIVGFMEPADEVGGDYYDVLQQDGRIKIGIGDVTGHGLESGVITIMVQTAIRALLINGETDPIKFLSTVNRTIYKNIQRMDSDKNLSLILMDYHENILHLSGQHESVIVVRADGKIEIIDTDSLGFPIGLTDEITEFIFEVKIQLNLGDVVVLYTDGITEAENQNKKQYGIERLIKVTSEAYQQTVEQIREIVIADVREFIGSNKVYDDITFVVIKRKI</sequence>
<protein>
    <submittedName>
        <fullName evidence="10">Serine/threonine protein phosphatase</fullName>
    </submittedName>
</protein>
<keyword evidence="3 8" id="KW-0812">Transmembrane</keyword>
<dbReference type="GO" id="GO:0005886">
    <property type="term" value="C:plasma membrane"/>
    <property type="evidence" value="ECO:0007669"/>
    <property type="project" value="UniProtKB-SubCell"/>
</dbReference>
<dbReference type="Gene3D" id="3.60.40.10">
    <property type="entry name" value="PPM-type phosphatase domain"/>
    <property type="match status" value="1"/>
</dbReference>
<feature type="transmembrane region" description="Helical" evidence="8">
    <location>
        <begin position="244"/>
        <end position="265"/>
    </location>
</feature>
<evidence type="ECO:0000313" key="10">
    <source>
        <dbReference type="EMBL" id="PZO38175.1"/>
    </source>
</evidence>
<dbReference type="PANTHER" id="PTHR43156">
    <property type="entry name" value="STAGE II SPORULATION PROTEIN E-RELATED"/>
    <property type="match status" value="1"/>
</dbReference>
<feature type="transmembrane region" description="Helical" evidence="8">
    <location>
        <begin position="39"/>
        <end position="56"/>
    </location>
</feature>
<evidence type="ECO:0000256" key="1">
    <source>
        <dbReference type="ARBA" id="ARBA00004651"/>
    </source>
</evidence>
<evidence type="ECO:0000313" key="11">
    <source>
        <dbReference type="Proteomes" id="UP000249467"/>
    </source>
</evidence>
<feature type="transmembrane region" description="Helical" evidence="8">
    <location>
        <begin position="158"/>
        <end position="179"/>
    </location>
</feature>
<keyword evidence="7" id="KW-0175">Coiled coil</keyword>
<dbReference type="InterPro" id="IPR052016">
    <property type="entry name" value="Bact_Sigma-Reg"/>
</dbReference>
<keyword evidence="4" id="KW-0378">Hydrolase</keyword>
<dbReference type="InterPro" id="IPR001932">
    <property type="entry name" value="PPM-type_phosphatase-like_dom"/>
</dbReference>
<evidence type="ECO:0000256" key="4">
    <source>
        <dbReference type="ARBA" id="ARBA00022801"/>
    </source>
</evidence>
<keyword evidence="2" id="KW-1003">Cell membrane</keyword>
<feature type="transmembrane region" description="Helical" evidence="8">
    <location>
        <begin position="86"/>
        <end position="107"/>
    </location>
</feature>
<dbReference type="Proteomes" id="UP000249467">
    <property type="component" value="Unassembled WGS sequence"/>
</dbReference>
<feature type="transmembrane region" description="Helical" evidence="8">
    <location>
        <begin position="277"/>
        <end position="299"/>
    </location>
</feature>
<dbReference type="Pfam" id="PF07228">
    <property type="entry name" value="SpoIIE"/>
    <property type="match status" value="1"/>
</dbReference>
<accession>A0A2W4XU58</accession>
<feature type="transmembrane region" description="Helical" evidence="8">
    <location>
        <begin position="63"/>
        <end position="80"/>
    </location>
</feature>